<dbReference type="SMART" id="SM00333">
    <property type="entry name" value="TUDOR"/>
    <property type="match status" value="1"/>
</dbReference>
<dbReference type="Proteomes" id="UP001497623">
    <property type="component" value="Unassembled WGS sequence"/>
</dbReference>
<evidence type="ECO:0000256" key="1">
    <source>
        <dbReference type="SAM" id="MobiDB-lite"/>
    </source>
</evidence>
<feature type="domain" description="Tudor" evidence="2">
    <location>
        <begin position="290"/>
        <end position="346"/>
    </location>
</feature>
<sequence>MATRPASYPITSDMNTSVARVKQILAGQEKTMFLQYITETYETKYKETLPKNWCIDVKNSQNSGLTVDNPCKGVWTVMLTVGSNTHSNRNGSINNSNSPRRSTQQYHELNSEQQLRHPPNYQAQQIKPHQVEQQITQQQTSYSHVPPISPVECRSPYKQTQQVKQKQMELKINLEQTSSHYAPPMSPVECKTPSLTSEDSFSESSLPPLTALMIGLNLKDTSNESQESVQIPALKMPESNFWDVYCTYIKDCNNIYFRFIGEVYSNAYDDLVTDMELYYMEEKNLSPVTTPTFGAVYAASHDESWYRVQLLGLDGDEASVMFIDHGDREVISVKNLHHLKNQFGKLPAQGVQCSLAGLDFAPLDGSTLIVLQQMALGKPLVAQVMSRNIVTSVVLFDTSTNDDININEKICEQLENSFSEPHFPYVGGVAEIYVSHATPTGDIYVQIETETFKVLENIMDIIRSTIKDAWGKN</sequence>
<dbReference type="GO" id="GO:0043186">
    <property type="term" value="C:P granule"/>
    <property type="evidence" value="ECO:0007669"/>
    <property type="project" value="TreeGrafter"/>
</dbReference>
<feature type="compositionally biased region" description="Low complexity" evidence="1">
    <location>
        <begin position="87"/>
        <end position="102"/>
    </location>
</feature>
<evidence type="ECO:0000313" key="4">
    <source>
        <dbReference type="Proteomes" id="UP001497623"/>
    </source>
</evidence>
<dbReference type="EMBL" id="CAXKWB010023706">
    <property type="protein sequence ID" value="CAL4125512.1"/>
    <property type="molecule type" value="Genomic_DNA"/>
</dbReference>
<dbReference type="AlphaFoldDB" id="A0AAV2RIN3"/>
<accession>A0AAV2RIN3</accession>
<evidence type="ECO:0000259" key="2">
    <source>
        <dbReference type="PROSITE" id="PS50304"/>
    </source>
</evidence>
<evidence type="ECO:0000313" key="3">
    <source>
        <dbReference type="EMBL" id="CAL4125512.1"/>
    </source>
</evidence>
<dbReference type="SUPFAM" id="SSF63748">
    <property type="entry name" value="Tudor/PWWP/MBT"/>
    <property type="match status" value="1"/>
</dbReference>
<dbReference type="GO" id="GO:0007283">
    <property type="term" value="P:spermatogenesis"/>
    <property type="evidence" value="ECO:0007669"/>
    <property type="project" value="TreeGrafter"/>
</dbReference>
<dbReference type="Gene3D" id="2.30.30.140">
    <property type="match status" value="1"/>
</dbReference>
<feature type="region of interest" description="Disordered" evidence="1">
    <location>
        <begin position="83"/>
        <end position="116"/>
    </location>
</feature>
<comment type="caution">
    <text evidence="3">The sequence shown here is derived from an EMBL/GenBank/DDBJ whole genome shotgun (WGS) entry which is preliminary data.</text>
</comment>
<dbReference type="InterPro" id="IPR035437">
    <property type="entry name" value="SNase_OB-fold_sf"/>
</dbReference>
<dbReference type="InterPro" id="IPR050621">
    <property type="entry name" value="Tudor_domain_containing"/>
</dbReference>
<organism evidence="3 4">
    <name type="scientific">Meganyctiphanes norvegica</name>
    <name type="common">Northern krill</name>
    <name type="synonym">Thysanopoda norvegica</name>
    <dbReference type="NCBI Taxonomy" id="48144"/>
    <lineage>
        <taxon>Eukaryota</taxon>
        <taxon>Metazoa</taxon>
        <taxon>Ecdysozoa</taxon>
        <taxon>Arthropoda</taxon>
        <taxon>Crustacea</taxon>
        <taxon>Multicrustacea</taxon>
        <taxon>Malacostraca</taxon>
        <taxon>Eumalacostraca</taxon>
        <taxon>Eucarida</taxon>
        <taxon>Euphausiacea</taxon>
        <taxon>Euphausiidae</taxon>
        <taxon>Meganyctiphanes</taxon>
    </lineage>
</organism>
<dbReference type="InterPro" id="IPR002999">
    <property type="entry name" value="Tudor"/>
</dbReference>
<dbReference type="PANTHER" id="PTHR22948:SF29">
    <property type="entry name" value="FI02030P-RELATED"/>
    <property type="match status" value="1"/>
</dbReference>
<dbReference type="GO" id="GO:0034587">
    <property type="term" value="P:piRNA processing"/>
    <property type="evidence" value="ECO:0007669"/>
    <property type="project" value="TreeGrafter"/>
</dbReference>
<dbReference type="Pfam" id="PF00567">
    <property type="entry name" value="TUDOR"/>
    <property type="match status" value="1"/>
</dbReference>
<protein>
    <recommendedName>
        <fullName evidence="2">Tudor domain-containing protein</fullName>
    </recommendedName>
</protein>
<feature type="compositionally biased region" description="Low complexity" evidence="1">
    <location>
        <begin position="193"/>
        <end position="203"/>
    </location>
</feature>
<keyword evidence="4" id="KW-1185">Reference proteome</keyword>
<dbReference type="PANTHER" id="PTHR22948">
    <property type="entry name" value="TUDOR DOMAIN CONTAINING PROTEIN"/>
    <property type="match status" value="1"/>
</dbReference>
<feature type="region of interest" description="Disordered" evidence="1">
    <location>
        <begin position="181"/>
        <end position="203"/>
    </location>
</feature>
<feature type="compositionally biased region" description="Polar residues" evidence="1">
    <location>
        <begin position="103"/>
        <end position="113"/>
    </location>
</feature>
<name>A0AAV2RIN3_MEGNR</name>
<dbReference type="GO" id="GO:0030719">
    <property type="term" value="P:P granule organization"/>
    <property type="evidence" value="ECO:0007669"/>
    <property type="project" value="TreeGrafter"/>
</dbReference>
<dbReference type="PROSITE" id="PS50304">
    <property type="entry name" value="TUDOR"/>
    <property type="match status" value="1"/>
</dbReference>
<reference evidence="3 4" key="1">
    <citation type="submission" date="2024-05" db="EMBL/GenBank/DDBJ databases">
        <authorList>
            <person name="Wallberg A."/>
        </authorList>
    </citation>
    <scope>NUCLEOTIDE SEQUENCE [LARGE SCALE GENOMIC DNA]</scope>
</reference>
<dbReference type="Gene3D" id="2.40.50.90">
    <property type="match status" value="1"/>
</dbReference>
<proteinExistence type="predicted"/>
<gene>
    <name evidence="3" type="ORF">MNOR_LOCUS25167</name>
</gene>